<organism evidence="1">
    <name type="scientific">marine metagenome</name>
    <dbReference type="NCBI Taxonomy" id="408172"/>
    <lineage>
        <taxon>unclassified sequences</taxon>
        <taxon>metagenomes</taxon>
        <taxon>ecological metagenomes</taxon>
    </lineage>
</organism>
<sequence length="111" mass="12956">LETFGLPGLRNLNQYYKIYKDKKFQNVSLISKSNISKIPYCPIISGINFLDQIFAIQELSEIDFENFAFPILFIPFLSRSSEIIGKKIFLRIDEKEFLLNFNQSICSNYLS</sequence>
<name>A0A382YDY7_9ZZZZ</name>
<feature type="non-terminal residue" evidence="1">
    <location>
        <position position="111"/>
    </location>
</feature>
<protein>
    <submittedName>
        <fullName evidence="1">Uncharacterized protein</fullName>
    </submittedName>
</protein>
<accession>A0A382YDY7</accession>
<dbReference type="AlphaFoldDB" id="A0A382YDY7"/>
<proteinExistence type="predicted"/>
<gene>
    <name evidence="1" type="ORF">METZ01_LOCUS434288</name>
</gene>
<feature type="non-terminal residue" evidence="1">
    <location>
        <position position="1"/>
    </location>
</feature>
<dbReference type="EMBL" id="UINC01175025">
    <property type="protein sequence ID" value="SVD81434.1"/>
    <property type="molecule type" value="Genomic_DNA"/>
</dbReference>
<reference evidence="1" key="1">
    <citation type="submission" date="2018-05" db="EMBL/GenBank/DDBJ databases">
        <authorList>
            <person name="Lanie J.A."/>
            <person name="Ng W.-L."/>
            <person name="Kazmierczak K.M."/>
            <person name="Andrzejewski T.M."/>
            <person name="Davidsen T.M."/>
            <person name="Wayne K.J."/>
            <person name="Tettelin H."/>
            <person name="Glass J.I."/>
            <person name="Rusch D."/>
            <person name="Podicherti R."/>
            <person name="Tsui H.-C.T."/>
            <person name="Winkler M.E."/>
        </authorList>
    </citation>
    <scope>NUCLEOTIDE SEQUENCE</scope>
</reference>
<evidence type="ECO:0000313" key="1">
    <source>
        <dbReference type="EMBL" id="SVD81434.1"/>
    </source>
</evidence>